<evidence type="ECO:0000313" key="4">
    <source>
        <dbReference type="EMBL" id="MQY23847.1"/>
    </source>
</evidence>
<dbReference type="SUPFAM" id="SSF140459">
    <property type="entry name" value="PE/PPE dimer-like"/>
    <property type="match status" value="1"/>
</dbReference>
<protein>
    <recommendedName>
        <fullName evidence="3">PPE domain-containing protein</fullName>
    </recommendedName>
</protein>
<feature type="compositionally biased region" description="Low complexity" evidence="2">
    <location>
        <begin position="226"/>
        <end position="243"/>
    </location>
</feature>
<comment type="caution">
    <text evidence="4">The sequence shown here is derived from an EMBL/GenBank/DDBJ whole genome shotgun (WGS) entry which is preliminary data.</text>
</comment>
<dbReference type="RefSeq" id="WP_153415598.1">
    <property type="nucleotide sequence ID" value="NZ_WEGK01000024.1"/>
</dbReference>
<evidence type="ECO:0000313" key="5">
    <source>
        <dbReference type="Proteomes" id="UP000438448"/>
    </source>
</evidence>
<reference evidence="4 5" key="1">
    <citation type="submission" date="2019-10" db="EMBL/GenBank/DDBJ databases">
        <title>Nocardia macrotermitis sp. nov. and Nocardia aurantia sp. nov., isolated from the gut of fungus growing-termite Macrotermes natalensis.</title>
        <authorList>
            <person name="Benndorf R."/>
            <person name="Schwitalla J."/>
            <person name="Martin K."/>
            <person name="De Beer W."/>
            <person name="Kaster A.-K."/>
            <person name="Vollmers J."/>
            <person name="Poulsen M."/>
            <person name="Beemelmanns C."/>
        </authorList>
    </citation>
    <scope>NUCLEOTIDE SEQUENCE [LARGE SCALE GENOMIC DNA]</scope>
    <source>
        <strain evidence="4 5">RB20</strain>
    </source>
</reference>
<evidence type="ECO:0000256" key="1">
    <source>
        <dbReference type="ARBA" id="ARBA00010652"/>
    </source>
</evidence>
<dbReference type="InterPro" id="IPR000030">
    <property type="entry name" value="PPE_dom"/>
</dbReference>
<sequence length="417" mass="43161">MLPFDFFAITAQAIIGQLLIGPGTASIHATAEAYAAIAAQLHAAAAGTDGSMTQMGETWRGPSSDTAQTAFRINANTLREQADVALTTSSLLIQAEVTYDAACQAMAVVQAELIEFEARQTAVALAGCSGIPTAPLLLLMETESIAILAAAVGVMVGYAGALEPVLAGLPTPVVGQPVVTNPAGPELTSMTTVEYLNSSTVGDVVTRSLRSVTPGSSSLRTLGDGSSSTHESTTSTPTNTEATDPNNLTNDPSSPTDTSQPTNSPVDPSRYTDSTNGYDGNSANHSGLHGTTRTSPTLSALHGGVGSSVALGMTRGGLGSLAGASTGYRMPANWKSGGRAFGASLAEAETPVSRPLAPRGATAPEARMRRRRRDEEETRASRVITPGEEQEVPVLESVPLVGVIEYRDDDHHDEYHE</sequence>
<organism evidence="4 5">
    <name type="scientific">Nocardia macrotermitis</name>
    <dbReference type="NCBI Taxonomy" id="2585198"/>
    <lineage>
        <taxon>Bacteria</taxon>
        <taxon>Bacillati</taxon>
        <taxon>Actinomycetota</taxon>
        <taxon>Actinomycetes</taxon>
        <taxon>Mycobacteriales</taxon>
        <taxon>Nocardiaceae</taxon>
        <taxon>Nocardia</taxon>
    </lineage>
</organism>
<evidence type="ECO:0000256" key="2">
    <source>
        <dbReference type="SAM" id="MobiDB-lite"/>
    </source>
</evidence>
<feature type="region of interest" description="Disordered" evidence="2">
    <location>
        <begin position="207"/>
        <end position="300"/>
    </location>
</feature>
<dbReference type="Proteomes" id="UP000438448">
    <property type="component" value="Unassembled WGS sequence"/>
</dbReference>
<dbReference type="InterPro" id="IPR038332">
    <property type="entry name" value="PPE_sf"/>
</dbReference>
<feature type="domain" description="PPE" evidence="3">
    <location>
        <begin position="5"/>
        <end position="165"/>
    </location>
</feature>
<feature type="compositionally biased region" description="Polar residues" evidence="2">
    <location>
        <begin position="244"/>
        <end position="298"/>
    </location>
</feature>
<accession>A0A7K0DDR3</accession>
<feature type="compositionally biased region" description="Polar residues" evidence="2">
    <location>
        <begin position="208"/>
        <end position="220"/>
    </location>
</feature>
<dbReference type="EMBL" id="WEGK01000024">
    <property type="protein sequence ID" value="MQY23847.1"/>
    <property type="molecule type" value="Genomic_DNA"/>
</dbReference>
<feature type="region of interest" description="Disordered" evidence="2">
    <location>
        <begin position="351"/>
        <end position="390"/>
    </location>
</feature>
<name>A0A7K0DDR3_9NOCA</name>
<dbReference type="Pfam" id="PF00823">
    <property type="entry name" value="PPE"/>
    <property type="match status" value="1"/>
</dbReference>
<gene>
    <name evidence="4" type="ORF">NRB20_69800</name>
</gene>
<keyword evidence="5" id="KW-1185">Reference proteome</keyword>
<dbReference type="AlphaFoldDB" id="A0A7K0DDR3"/>
<evidence type="ECO:0000259" key="3">
    <source>
        <dbReference type="Pfam" id="PF00823"/>
    </source>
</evidence>
<dbReference type="Gene3D" id="1.20.1260.20">
    <property type="entry name" value="PPE superfamily"/>
    <property type="match status" value="1"/>
</dbReference>
<comment type="similarity">
    <text evidence="1">Belongs to the mycobacterial PPE family.</text>
</comment>
<proteinExistence type="inferred from homology"/>
<dbReference type="OrthoDB" id="4535915at2"/>